<dbReference type="InterPro" id="IPR016039">
    <property type="entry name" value="Thiolase-like"/>
</dbReference>
<feature type="compositionally biased region" description="Basic and acidic residues" evidence="3">
    <location>
        <begin position="11"/>
        <end position="22"/>
    </location>
</feature>
<dbReference type="Gene3D" id="3.40.47.10">
    <property type="match status" value="1"/>
</dbReference>
<evidence type="ECO:0000256" key="1">
    <source>
        <dbReference type="ARBA" id="ARBA00022450"/>
    </source>
</evidence>
<feature type="non-terminal residue" evidence="5">
    <location>
        <position position="1"/>
    </location>
</feature>
<protein>
    <recommendedName>
        <fullName evidence="4">Ketosynthase family 3 (KS3) domain-containing protein</fullName>
    </recommendedName>
</protein>
<evidence type="ECO:0000259" key="4">
    <source>
        <dbReference type="PROSITE" id="PS52004"/>
    </source>
</evidence>
<reference evidence="5" key="1">
    <citation type="submission" date="2021-02" db="EMBL/GenBank/DDBJ databases">
        <authorList>
            <person name="Dougan E. K."/>
            <person name="Rhodes N."/>
            <person name="Thang M."/>
            <person name="Chan C."/>
        </authorList>
    </citation>
    <scope>NUCLEOTIDE SEQUENCE</scope>
</reference>
<dbReference type="Proteomes" id="UP000626109">
    <property type="component" value="Unassembled WGS sequence"/>
</dbReference>
<dbReference type="GO" id="GO:0006633">
    <property type="term" value="P:fatty acid biosynthetic process"/>
    <property type="evidence" value="ECO:0007669"/>
    <property type="project" value="TreeGrafter"/>
</dbReference>
<evidence type="ECO:0000313" key="6">
    <source>
        <dbReference type="Proteomes" id="UP000626109"/>
    </source>
</evidence>
<keyword evidence="2" id="KW-0597">Phosphoprotein</keyword>
<dbReference type="InterPro" id="IPR014031">
    <property type="entry name" value="Ketoacyl_synth_C"/>
</dbReference>
<comment type="caution">
    <text evidence="5">The sequence shown here is derived from an EMBL/GenBank/DDBJ whole genome shotgun (WGS) entry which is preliminary data.</text>
</comment>
<dbReference type="GO" id="GO:0004312">
    <property type="term" value="F:fatty acid synthase activity"/>
    <property type="evidence" value="ECO:0007669"/>
    <property type="project" value="TreeGrafter"/>
</dbReference>
<dbReference type="InterPro" id="IPR014030">
    <property type="entry name" value="Ketoacyl_synth_N"/>
</dbReference>
<dbReference type="InterPro" id="IPR020841">
    <property type="entry name" value="PKS_Beta-ketoAc_synthase_dom"/>
</dbReference>
<dbReference type="Pfam" id="PF02801">
    <property type="entry name" value="Ketoacyl-synt_C"/>
    <property type="match status" value="1"/>
</dbReference>
<evidence type="ECO:0000256" key="2">
    <source>
        <dbReference type="ARBA" id="ARBA00022553"/>
    </source>
</evidence>
<dbReference type="SUPFAM" id="SSF53901">
    <property type="entry name" value="Thiolase-like"/>
    <property type="match status" value="2"/>
</dbReference>
<evidence type="ECO:0000256" key="3">
    <source>
        <dbReference type="SAM" id="MobiDB-lite"/>
    </source>
</evidence>
<dbReference type="CDD" id="cd00833">
    <property type="entry name" value="PKS"/>
    <property type="match status" value="1"/>
</dbReference>
<dbReference type="PANTHER" id="PTHR43775:SF37">
    <property type="entry name" value="SI:DKEY-61P9.11"/>
    <property type="match status" value="1"/>
</dbReference>
<dbReference type="EMBL" id="CAJNNW010005974">
    <property type="protein sequence ID" value="CAE8647923.1"/>
    <property type="molecule type" value="Genomic_DNA"/>
</dbReference>
<proteinExistence type="predicted"/>
<feature type="domain" description="Ketosynthase family 3 (KS3)" evidence="4">
    <location>
        <begin position="162"/>
        <end position="600"/>
    </location>
</feature>
<dbReference type="PANTHER" id="PTHR43775">
    <property type="entry name" value="FATTY ACID SYNTHASE"/>
    <property type="match status" value="1"/>
</dbReference>
<sequence>AIRGRSGSILHESDGSGRLKSDGPRLNAEACAKWLALLSSYRLMCVWCLGPETGELDLQPFESDAESLKVPLPPGRLLLLRCDALSHRFSSIGSAYCLTCFLEAIPPLCKYEELPTPCCQALHALAEEKMQEYKASSLKEQRYLHMPRDLEIQMNRGRFTGEGAIAVCSASSRQAASHDALSWAMAFFPNADYAEEVPSLRWSYEAVYEDDPLVWQPGKTKCKHGAFVDGIELFDCVAFRIARHEASGMDPGHRLTLETGFEALVRDGYTARSLLNSRGGVYVANPPPQEWSMTEKDISGGGVCGGGGSIACGRFSYIHGLKGPCISVDVEGASSLVAVNFACSNLSRTGKWEPIPFAICSSWNLLLNPMSYIHGSASGILSPKGRVFAFDASASGYIRGESVVSIVLKTMTEIVDEQEVLRDGGPDVLGQLVGSATNQSGRRSHLSAPDCVAMQEVIYEALRQADISPLDVDACECWAEAKVMDDALEATATARAFRPEGMVHMGAASPLSIVSAKSTVGNQLEAMGLSQILKVLLGASVGATHPTCHLRILSPHIDLDLCDRNASLAAEAVDFGLNSTFTGITNRSIAGTNCQAIIFGQVSEAICGLAEEDEAKDRQNRKILFWPPGGDRLDRKKS</sequence>
<dbReference type="SMART" id="SM00825">
    <property type="entry name" value="PKS_KS"/>
    <property type="match status" value="1"/>
</dbReference>
<evidence type="ECO:0000313" key="5">
    <source>
        <dbReference type="EMBL" id="CAE8647923.1"/>
    </source>
</evidence>
<name>A0A813I9V6_POLGL</name>
<dbReference type="AlphaFoldDB" id="A0A813I9V6"/>
<organism evidence="5 6">
    <name type="scientific">Polarella glacialis</name>
    <name type="common">Dinoflagellate</name>
    <dbReference type="NCBI Taxonomy" id="89957"/>
    <lineage>
        <taxon>Eukaryota</taxon>
        <taxon>Sar</taxon>
        <taxon>Alveolata</taxon>
        <taxon>Dinophyceae</taxon>
        <taxon>Suessiales</taxon>
        <taxon>Suessiaceae</taxon>
        <taxon>Polarella</taxon>
    </lineage>
</organism>
<keyword evidence="1" id="KW-0596">Phosphopantetheine</keyword>
<dbReference type="InterPro" id="IPR050091">
    <property type="entry name" value="PKS_NRPS_Biosynth_Enz"/>
</dbReference>
<gene>
    <name evidence="5" type="ORF">PGLA2088_LOCUS6105</name>
</gene>
<dbReference type="Pfam" id="PF00109">
    <property type="entry name" value="ketoacyl-synt"/>
    <property type="match status" value="1"/>
</dbReference>
<feature type="region of interest" description="Disordered" evidence="3">
    <location>
        <begin position="1"/>
        <end position="22"/>
    </location>
</feature>
<accession>A0A813I9V6</accession>
<dbReference type="PROSITE" id="PS52004">
    <property type="entry name" value="KS3_2"/>
    <property type="match status" value="1"/>
</dbReference>